<gene>
    <name evidence="2" type="ORF">N5I07_24680</name>
</gene>
<reference evidence="2" key="1">
    <citation type="submission" date="2022-09" db="EMBL/GenBank/DDBJ databases">
        <title>Intensive care unit water sources are persistently colonized with multi-drug resistant bacteria and are the site of extensive horizontal gene transfer of antibiotic resistance genes.</title>
        <authorList>
            <person name="Diorio-Toth L."/>
        </authorList>
    </citation>
    <scope>NUCLEOTIDE SEQUENCE</scope>
    <source>
        <strain evidence="2">GD03796</strain>
    </source>
</reference>
<feature type="region of interest" description="Disordered" evidence="1">
    <location>
        <begin position="135"/>
        <end position="156"/>
    </location>
</feature>
<dbReference type="EMBL" id="JAOCFT010000010">
    <property type="protein sequence ID" value="MDH1900680.1"/>
    <property type="molecule type" value="Genomic_DNA"/>
</dbReference>
<sequence>MKKSEQKDNGDDNQKTFDRKWGASITSLGWTGVPNILIERQQALKLTSLELNLILILLKFWWDASNPPYPSKRVIGEMLGKDESTIRRTMKKLEDRGLIQREGRYLDLGGQTSNRYVMTGLIKKLEEEARQMTALRQSRQEQDAQIRRGAKITTTA</sequence>
<dbReference type="Proteomes" id="UP001160758">
    <property type="component" value="Unassembled WGS sequence"/>
</dbReference>
<proteinExistence type="predicted"/>
<protein>
    <submittedName>
        <fullName evidence="2">Helix-turn-helix domain-containing protein</fullName>
    </submittedName>
</protein>
<accession>A0AA43ALS0</accession>
<name>A0AA43ALS0_AERCA</name>
<dbReference type="SUPFAM" id="SSF46785">
    <property type="entry name" value="Winged helix' DNA-binding domain"/>
    <property type="match status" value="1"/>
</dbReference>
<dbReference type="AlphaFoldDB" id="A0AA43ALS0"/>
<dbReference type="InterPro" id="IPR036390">
    <property type="entry name" value="WH_DNA-bd_sf"/>
</dbReference>
<dbReference type="RefSeq" id="WP_279982460.1">
    <property type="nucleotide sequence ID" value="NZ_JAOCFT010000010.1"/>
</dbReference>
<evidence type="ECO:0000313" key="2">
    <source>
        <dbReference type="EMBL" id="MDH1900680.1"/>
    </source>
</evidence>
<dbReference type="InterPro" id="IPR036388">
    <property type="entry name" value="WH-like_DNA-bd_sf"/>
</dbReference>
<organism evidence="2 3">
    <name type="scientific">Aeromonas caviae</name>
    <name type="common">Aeromonas punctata</name>
    <dbReference type="NCBI Taxonomy" id="648"/>
    <lineage>
        <taxon>Bacteria</taxon>
        <taxon>Pseudomonadati</taxon>
        <taxon>Pseudomonadota</taxon>
        <taxon>Gammaproteobacteria</taxon>
        <taxon>Aeromonadales</taxon>
        <taxon>Aeromonadaceae</taxon>
        <taxon>Aeromonas</taxon>
    </lineage>
</organism>
<evidence type="ECO:0000256" key="1">
    <source>
        <dbReference type="SAM" id="MobiDB-lite"/>
    </source>
</evidence>
<dbReference type="Pfam" id="PF13730">
    <property type="entry name" value="HTH_36"/>
    <property type="match status" value="1"/>
</dbReference>
<dbReference type="Gene3D" id="1.10.10.10">
    <property type="entry name" value="Winged helix-like DNA-binding domain superfamily/Winged helix DNA-binding domain"/>
    <property type="match status" value="1"/>
</dbReference>
<evidence type="ECO:0000313" key="3">
    <source>
        <dbReference type="Proteomes" id="UP001160758"/>
    </source>
</evidence>
<comment type="caution">
    <text evidence="2">The sequence shown here is derived from an EMBL/GenBank/DDBJ whole genome shotgun (WGS) entry which is preliminary data.</text>
</comment>